<keyword evidence="6" id="KW-0770">Synapse</keyword>
<evidence type="ECO:0000256" key="11">
    <source>
        <dbReference type="ARBA" id="ARBA00023257"/>
    </source>
</evidence>
<evidence type="ECO:0000256" key="14">
    <source>
        <dbReference type="ARBA" id="ARBA00034104"/>
    </source>
</evidence>
<reference evidence="19" key="1">
    <citation type="submission" date="2020-06" db="EMBL/GenBank/DDBJ databases">
        <title>Draft genome of Bugula neritina, a colonial animal packing powerful symbionts and potential medicines.</title>
        <authorList>
            <person name="Rayko M."/>
        </authorList>
    </citation>
    <scope>NUCLEOTIDE SEQUENCE [LARGE SCALE GENOMIC DNA]</scope>
    <source>
        <strain evidence="19">Kwan_BN1</strain>
    </source>
</reference>
<name>A0A7J7KIB5_BUGNE</name>
<evidence type="ECO:0000256" key="1">
    <source>
        <dbReference type="ARBA" id="ARBA00022448"/>
    </source>
</evidence>
<keyword evidence="11" id="KW-0628">Postsynaptic cell membrane</keyword>
<dbReference type="OrthoDB" id="5984008at2759"/>
<feature type="binding site" evidence="15">
    <location>
        <position position="157"/>
    </location>
    <ligand>
        <name>L-glutamate</name>
        <dbReference type="ChEBI" id="CHEBI:29985"/>
    </ligand>
</feature>
<evidence type="ECO:0000256" key="13">
    <source>
        <dbReference type="ARBA" id="ARBA00023303"/>
    </source>
</evidence>
<keyword evidence="7" id="KW-0406">Ion transport</keyword>
<feature type="compositionally biased region" description="Polar residues" evidence="16">
    <location>
        <begin position="376"/>
        <end position="388"/>
    </location>
</feature>
<feature type="transmembrane region" description="Helical" evidence="17">
    <location>
        <begin position="28"/>
        <end position="48"/>
    </location>
</feature>
<dbReference type="GO" id="GO:0015276">
    <property type="term" value="F:ligand-gated monoatomic ion channel activity"/>
    <property type="evidence" value="ECO:0007669"/>
    <property type="project" value="InterPro"/>
</dbReference>
<dbReference type="GO" id="GO:0038023">
    <property type="term" value="F:signaling receptor activity"/>
    <property type="evidence" value="ECO:0007669"/>
    <property type="project" value="InterPro"/>
</dbReference>
<dbReference type="FunFam" id="3.40.190.10:FF:000060">
    <property type="entry name" value="Glutamate receptor ionotropic, kainate 1"/>
    <property type="match status" value="1"/>
</dbReference>
<evidence type="ECO:0000256" key="6">
    <source>
        <dbReference type="ARBA" id="ARBA00023018"/>
    </source>
</evidence>
<dbReference type="SUPFAM" id="SSF53850">
    <property type="entry name" value="Periplasmic binding protein-like II"/>
    <property type="match status" value="1"/>
</dbReference>
<keyword evidence="2" id="KW-1003">Cell membrane</keyword>
<dbReference type="GO" id="GO:0045211">
    <property type="term" value="C:postsynaptic membrane"/>
    <property type="evidence" value="ECO:0007669"/>
    <property type="project" value="UniProtKB-SubCell"/>
</dbReference>
<evidence type="ECO:0000256" key="5">
    <source>
        <dbReference type="ARBA" id="ARBA00022989"/>
    </source>
</evidence>
<evidence type="ECO:0000256" key="16">
    <source>
        <dbReference type="SAM" id="MobiDB-lite"/>
    </source>
</evidence>
<evidence type="ECO:0000256" key="15">
    <source>
        <dbReference type="PIRSR" id="PIRSR601508-1"/>
    </source>
</evidence>
<keyword evidence="8 17" id="KW-0472">Membrane</keyword>
<keyword evidence="12" id="KW-1071">Ligand-gated ion channel</keyword>
<feature type="transmembrane region" description="Helical" evidence="17">
    <location>
        <begin position="276"/>
        <end position="300"/>
    </location>
</feature>
<evidence type="ECO:0000256" key="7">
    <source>
        <dbReference type="ARBA" id="ARBA00023065"/>
    </source>
</evidence>
<evidence type="ECO:0000256" key="4">
    <source>
        <dbReference type="ARBA" id="ARBA00022729"/>
    </source>
</evidence>
<keyword evidence="9" id="KW-0675">Receptor</keyword>
<evidence type="ECO:0000313" key="19">
    <source>
        <dbReference type="EMBL" id="KAF6037206.1"/>
    </source>
</evidence>
<dbReference type="FunFam" id="1.10.287.70:FF:000010">
    <property type="entry name" value="Putative glutamate receptor ionotropic kainate 1"/>
    <property type="match status" value="1"/>
</dbReference>
<sequence length="388" mass="43693">MTFGIAILYKVPEKAPPHLLTFMEPISLTVWGTIIASVVVVSFGMYIFSRFSPTEWENPFPCQENYGFLENQFNLSNAFWFSVGSIMQQGCDIMPKAPSTRIIAIAWWLFTLIIISSYTANLAAFLTITTLSDTFKSAEELEAQTEVTYGCKKNGNTCSFFENSKIPLYQRMWERISTSPDAFSSDTNEGIARVRDGNYAFLMESPYIQYNTNTDENCELTQVGPPINSLSYGIGLKTGHEYRDRLSSIILSLSEKQDLLELYNKWWKVNDNKCGIFVFLIGGLGIAIVILCIEVLVYAVKRSKQDRMSTCEILSLWLKSSVKGTFPASTSNNSLDRYSMSLQGKMTLSSARPSITQAIKEEDEPQSEQTNKRQENTTTSIILTPSQI</sequence>
<proteinExistence type="predicted"/>
<evidence type="ECO:0000256" key="17">
    <source>
        <dbReference type="SAM" id="Phobius"/>
    </source>
</evidence>
<dbReference type="AlphaFoldDB" id="A0A7J7KIB5"/>
<keyword evidence="3 17" id="KW-0812">Transmembrane</keyword>
<dbReference type="PRINTS" id="PR00177">
    <property type="entry name" value="NMDARECEPTOR"/>
</dbReference>
<protein>
    <recommendedName>
        <fullName evidence="18">Ionotropic glutamate receptor C-terminal domain-containing protein</fullName>
    </recommendedName>
</protein>
<dbReference type="Pfam" id="PF00060">
    <property type="entry name" value="Lig_chan"/>
    <property type="match status" value="1"/>
</dbReference>
<keyword evidence="13" id="KW-0407">Ion channel</keyword>
<comment type="caution">
    <text evidence="19">The sequence shown here is derived from an EMBL/GenBank/DDBJ whole genome shotgun (WGS) entry which is preliminary data.</text>
</comment>
<dbReference type="SMART" id="SM00079">
    <property type="entry name" value="PBPe"/>
    <property type="match status" value="1"/>
</dbReference>
<organism evidence="19 20">
    <name type="scientific">Bugula neritina</name>
    <name type="common">Brown bryozoan</name>
    <name type="synonym">Sertularia neritina</name>
    <dbReference type="NCBI Taxonomy" id="10212"/>
    <lineage>
        <taxon>Eukaryota</taxon>
        <taxon>Metazoa</taxon>
        <taxon>Spiralia</taxon>
        <taxon>Lophotrochozoa</taxon>
        <taxon>Bryozoa</taxon>
        <taxon>Gymnolaemata</taxon>
        <taxon>Cheilostomatida</taxon>
        <taxon>Flustrina</taxon>
        <taxon>Buguloidea</taxon>
        <taxon>Bugulidae</taxon>
        <taxon>Bugula</taxon>
    </lineage>
</organism>
<feature type="binding site" evidence="15">
    <location>
        <position position="204"/>
    </location>
    <ligand>
        <name>L-glutamate</name>
        <dbReference type="ChEBI" id="CHEBI:29985"/>
    </ligand>
</feature>
<evidence type="ECO:0000256" key="2">
    <source>
        <dbReference type="ARBA" id="ARBA00022475"/>
    </source>
</evidence>
<feature type="transmembrane region" description="Helical" evidence="17">
    <location>
        <begin position="102"/>
        <end position="128"/>
    </location>
</feature>
<dbReference type="SUPFAM" id="SSF81324">
    <property type="entry name" value="Voltage-gated potassium channels"/>
    <property type="match status" value="1"/>
</dbReference>
<keyword evidence="5 17" id="KW-1133">Transmembrane helix</keyword>
<accession>A0A7J7KIB5</accession>
<evidence type="ECO:0000256" key="12">
    <source>
        <dbReference type="ARBA" id="ARBA00023286"/>
    </source>
</evidence>
<evidence type="ECO:0000259" key="18">
    <source>
        <dbReference type="SMART" id="SM00079"/>
    </source>
</evidence>
<evidence type="ECO:0000256" key="10">
    <source>
        <dbReference type="ARBA" id="ARBA00023180"/>
    </source>
</evidence>
<dbReference type="Proteomes" id="UP000593567">
    <property type="component" value="Unassembled WGS sequence"/>
</dbReference>
<dbReference type="InterPro" id="IPR001320">
    <property type="entry name" value="Iontro_rcpt_C"/>
</dbReference>
<feature type="region of interest" description="Disordered" evidence="16">
    <location>
        <begin position="358"/>
        <end position="388"/>
    </location>
</feature>
<evidence type="ECO:0000256" key="3">
    <source>
        <dbReference type="ARBA" id="ARBA00022692"/>
    </source>
</evidence>
<keyword evidence="4" id="KW-0732">Signal</keyword>
<dbReference type="InterPro" id="IPR001508">
    <property type="entry name" value="Iono_Glu_rcpt_met"/>
</dbReference>
<evidence type="ECO:0000256" key="9">
    <source>
        <dbReference type="ARBA" id="ARBA00023170"/>
    </source>
</evidence>
<keyword evidence="1" id="KW-0813">Transport</keyword>
<evidence type="ECO:0000313" key="20">
    <source>
        <dbReference type="Proteomes" id="UP000593567"/>
    </source>
</evidence>
<comment type="subcellular location">
    <subcellularLocation>
        <location evidence="14">Postsynaptic cell membrane</location>
        <topology evidence="14">Multi-pass membrane protein</topology>
    </subcellularLocation>
</comment>
<keyword evidence="10" id="KW-0325">Glycoprotein</keyword>
<gene>
    <name evidence="19" type="ORF">EB796_004485</name>
</gene>
<keyword evidence="20" id="KW-1185">Reference proteome</keyword>
<dbReference type="PANTHER" id="PTHR18966">
    <property type="entry name" value="IONOTROPIC GLUTAMATE RECEPTOR"/>
    <property type="match status" value="1"/>
</dbReference>
<evidence type="ECO:0000256" key="8">
    <source>
        <dbReference type="ARBA" id="ARBA00023136"/>
    </source>
</evidence>
<dbReference type="EMBL" id="VXIV02000606">
    <property type="protein sequence ID" value="KAF6037206.1"/>
    <property type="molecule type" value="Genomic_DNA"/>
</dbReference>
<dbReference type="Gene3D" id="1.10.287.70">
    <property type="match status" value="1"/>
</dbReference>
<dbReference type="Gene3D" id="3.40.190.10">
    <property type="entry name" value="Periplasmic binding protein-like II"/>
    <property type="match status" value="1"/>
</dbReference>
<feature type="domain" description="Ionotropic glutamate receptor C-terminal" evidence="18">
    <location>
        <begin position="80"/>
        <end position="269"/>
    </location>
</feature>
<dbReference type="InterPro" id="IPR015683">
    <property type="entry name" value="Ionotropic_Glu_rcpt"/>
</dbReference>